<dbReference type="GeneID" id="106668799"/>
<evidence type="ECO:0000256" key="6">
    <source>
        <dbReference type="ARBA" id="ARBA00022607"/>
    </source>
</evidence>
<evidence type="ECO:0000256" key="8">
    <source>
        <dbReference type="ARBA" id="ARBA00022958"/>
    </source>
</evidence>
<evidence type="ECO:0000256" key="10">
    <source>
        <dbReference type="ARBA" id="ARBA00022989"/>
    </source>
</evidence>
<evidence type="ECO:0000256" key="12">
    <source>
        <dbReference type="ARBA" id="ARBA00023065"/>
    </source>
</evidence>
<protein>
    <recommendedName>
        <fullName evidence="21">Sodium/potassium-transporting ATPase subunit beta-2</fullName>
    </recommendedName>
</protein>
<comment type="subcellular location">
    <subcellularLocation>
        <location evidence="1">Cell membrane</location>
        <topology evidence="1">Single-pass type II membrane protein</topology>
    </subcellularLocation>
</comment>
<dbReference type="GO" id="GO:1990573">
    <property type="term" value="P:potassium ion import across plasma membrane"/>
    <property type="evidence" value="ECO:0007669"/>
    <property type="project" value="TreeGrafter"/>
</dbReference>
<keyword evidence="13 18" id="KW-0472">Membrane</keyword>
<evidence type="ECO:0000256" key="3">
    <source>
        <dbReference type="ARBA" id="ARBA00022448"/>
    </source>
</evidence>
<evidence type="ECO:0000313" key="19">
    <source>
        <dbReference type="EnsemblMetazoa" id="XP_014253391.1"/>
    </source>
</evidence>
<dbReference type="FunFam" id="2.60.40.1660:FF:000004">
    <property type="entry name" value="sodium/potassium-transporting ATPase subunit beta-2"/>
    <property type="match status" value="1"/>
</dbReference>
<evidence type="ECO:0000256" key="14">
    <source>
        <dbReference type="ARBA" id="ARBA00023157"/>
    </source>
</evidence>
<keyword evidence="15" id="KW-0325">Glycoprotein</keyword>
<reference evidence="19" key="1">
    <citation type="submission" date="2022-01" db="UniProtKB">
        <authorList>
            <consortium name="EnsemblMetazoa"/>
        </authorList>
    </citation>
    <scope>IDENTIFICATION</scope>
</reference>
<dbReference type="GO" id="GO:0001671">
    <property type="term" value="F:ATPase activator activity"/>
    <property type="evidence" value="ECO:0007669"/>
    <property type="project" value="TreeGrafter"/>
</dbReference>
<keyword evidence="10 18" id="KW-1133">Transmembrane helix</keyword>
<dbReference type="PANTHER" id="PTHR11523">
    <property type="entry name" value="SODIUM/POTASSIUM-DEPENDENT ATPASE BETA SUBUNIT"/>
    <property type="match status" value="1"/>
</dbReference>
<dbReference type="AlphaFoldDB" id="A0A8I6RVW5"/>
<comment type="similarity">
    <text evidence="2">Belongs to the X(+)/potassium ATPases subunit beta family.</text>
</comment>
<evidence type="ECO:0000256" key="17">
    <source>
        <dbReference type="ARBA" id="ARBA00025540"/>
    </source>
</evidence>
<dbReference type="GO" id="GO:0030007">
    <property type="term" value="P:intracellular potassium ion homeostasis"/>
    <property type="evidence" value="ECO:0007669"/>
    <property type="project" value="TreeGrafter"/>
</dbReference>
<keyword evidence="8" id="KW-0630">Potassium</keyword>
<evidence type="ECO:0000256" key="16">
    <source>
        <dbReference type="ARBA" id="ARBA00023201"/>
    </source>
</evidence>
<evidence type="ECO:0000256" key="18">
    <source>
        <dbReference type="SAM" id="Phobius"/>
    </source>
</evidence>
<evidence type="ECO:0000256" key="15">
    <source>
        <dbReference type="ARBA" id="ARBA00023180"/>
    </source>
</evidence>
<keyword evidence="12" id="KW-0406">Ion transport</keyword>
<evidence type="ECO:0000313" key="20">
    <source>
        <dbReference type="Proteomes" id="UP000494040"/>
    </source>
</evidence>
<evidence type="ECO:0000256" key="11">
    <source>
        <dbReference type="ARBA" id="ARBA00023053"/>
    </source>
</evidence>
<dbReference type="OrthoDB" id="5912413at2759"/>
<evidence type="ECO:0000256" key="13">
    <source>
        <dbReference type="ARBA" id="ARBA00023136"/>
    </source>
</evidence>
<keyword evidence="9" id="KW-0735">Signal-anchor</keyword>
<dbReference type="OMA" id="TAYDKNY"/>
<dbReference type="Pfam" id="PF00287">
    <property type="entry name" value="Na_K-ATPase"/>
    <property type="match status" value="1"/>
</dbReference>
<keyword evidence="20" id="KW-1185">Reference proteome</keyword>
<dbReference type="InterPro" id="IPR000402">
    <property type="entry name" value="Na/K_ATPase_sub_beta"/>
</dbReference>
<evidence type="ECO:0000256" key="2">
    <source>
        <dbReference type="ARBA" id="ARBA00005876"/>
    </source>
</evidence>
<comment type="function">
    <text evidence="17">This is the non-catalytic component of the active enzyme, which catalyzes the hydrolysis of ATP coupled with the exchange of Na(+) and K(+) ions across the plasma membrane. The beta subunit regulates, through assembly of alpha/beta heterodimers, the number of sodium pumps transported to the plasma membrane.</text>
</comment>
<evidence type="ECO:0008006" key="21">
    <source>
        <dbReference type="Google" id="ProtNLM"/>
    </source>
</evidence>
<keyword evidence="6" id="KW-0740">Sodium/potassium transport</keyword>
<accession>A0A8I6RVW5</accession>
<dbReference type="RefSeq" id="XP_014253391.1">
    <property type="nucleotide sequence ID" value="XM_014397905.2"/>
</dbReference>
<sequence length="323" mass="36981">MAKAPPENAPMIGAYAFKEEELPFFTKAKLFVFNKNTGAVLGRTPTSWAKIIIFYVIFYTVLACVFSLLMLLLHYTLDPRIPKYKMDSSLIGTNPGLGFRPVPNDTNSLSTLIWYRGTKEADYKMWTDSLVDFLKEYKTPGIVQGQGAHLDTCSYAHPPKPGRVCKVDVRDLYPCSEENKFGYHLQKPCVFLKLNKIYGWKPEFWNSVEELPAHMPKSLKDVIKKETLTDKELFKSIWISCEGENPADVENIGEIKYHPNQRIPGYFFPYENTEGYLAPLVAVQFKNPKNGLLLNIECKAWAKNIVHDRKDRLGSVHFELLLD</sequence>
<evidence type="ECO:0000256" key="1">
    <source>
        <dbReference type="ARBA" id="ARBA00004401"/>
    </source>
</evidence>
<dbReference type="InterPro" id="IPR038702">
    <property type="entry name" value="Na/K_ATPase_sub_beta_sf"/>
</dbReference>
<keyword evidence="16" id="KW-0739">Sodium transport</keyword>
<evidence type="ECO:0000256" key="5">
    <source>
        <dbReference type="ARBA" id="ARBA00022538"/>
    </source>
</evidence>
<keyword evidence="7 18" id="KW-0812">Transmembrane</keyword>
<dbReference type="PANTHER" id="PTHR11523:SF46">
    <property type="entry name" value="SODIUM_POTASSIUM-TRANSPORTING ATPASE SUBUNIT BETA-2"/>
    <property type="match status" value="1"/>
</dbReference>
<evidence type="ECO:0000256" key="7">
    <source>
        <dbReference type="ARBA" id="ARBA00022692"/>
    </source>
</evidence>
<dbReference type="GO" id="GO:0006883">
    <property type="term" value="P:intracellular sodium ion homeostasis"/>
    <property type="evidence" value="ECO:0007669"/>
    <property type="project" value="TreeGrafter"/>
</dbReference>
<dbReference type="Gene3D" id="2.60.40.1660">
    <property type="entry name" value="Na, k-atpase alpha subunit"/>
    <property type="match status" value="1"/>
</dbReference>
<keyword evidence="14" id="KW-1015">Disulfide bond</keyword>
<evidence type="ECO:0000256" key="4">
    <source>
        <dbReference type="ARBA" id="ARBA00022475"/>
    </source>
</evidence>
<keyword evidence="3" id="KW-0813">Transport</keyword>
<name>A0A8I6RVW5_CIMLE</name>
<keyword evidence="5" id="KW-0633">Potassium transport</keyword>
<dbReference type="KEGG" id="clec:106668799"/>
<dbReference type="Proteomes" id="UP000494040">
    <property type="component" value="Unassembled WGS sequence"/>
</dbReference>
<dbReference type="GO" id="GO:0036376">
    <property type="term" value="P:sodium ion export across plasma membrane"/>
    <property type="evidence" value="ECO:0007669"/>
    <property type="project" value="TreeGrafter"/>
</dbReference>
<feature type="transmembrane region" description="Helical" evidence="18">
    <location>
        <begin position="52"/>
        <end position="77"/>
    </location>
</feature>
<organism evidence="19 20">
    <name type="scientific">Cimex lectularius</name>
    <name type="common">Bed bug</name>
    <name type="synonym">Acanthia lectularia</name>
    <dbReference type="NCBI Taxonomy" id="79782"/>
    <lineage>
        <taxon>Eukaryota</taxon>
        <taxon>Metazoa</taxon>
        <taxon>Ecdysozoa</taxon>
        <taxon>Arthropoda</taxon>
        <taxon>Hexapoda</taxon>
        <taxon>Insecta</taxon>
        <taxon>Pterygota</taxon>
        <taxon>Neoptera</taxon>
        <taxon>Paraneoptera</taxon>
        <taxon>Hemiptera</taxon>
        <taxon>Heteroptera</taxon>
        <taxon>Panheteroptera</taxon>
        <taxon>Cimicomorpha</taxon>
        <taxon>Cimicidae</taxon>
        <taxon>Cimex</taxon>
    </lineage>
</organism>
<proteinExistence type="inferred from homology"/>
<keyword evidence="11" id="KW-0915">Sodium</keyword>
<dbReference type="GO" id="GO:0005890">
    <property type="term" value="C:sodium:potassium-exchanging ATPase complex"/>
    <property type="evidence" value="ECO:0007669"/>
    <property type="project" value="InterPro"/>
</dbReference>
<keyword evidence="4" id="KW-1003">Cell membrane</keyword>
<evidence type="ECO:0000256" key="9">
    <source>
        <dbReference type="ARBA" id="ARBA00022968"/>
    </source>
</evidence>
<dbReference type="EnsemblMetazoa" id="XM_014397905.2">
    <property type="protein sequence ID" value="XP_014253391.1"/>
    <property type="gene ID" value="LOC106668799"/>
</dbReference>